<dbReference type="Proteomes" id="UP000197666">
    <property type="component" value="Unassembled WGS sequence"/>
</dbReference>
<name>A0A505I3V9_ASPNG</name>
<feature type="compositionally biased region" description="Basic and acidic residues" evidence="1">
    <location>
        <begin position="74"/>
        <end position="87"/>
    </location>
</feature>
<evidence type="ECO:0000256" key="1">
    <source>
        <dbReference type="SAM" id="MobiDB-lite"/>
    </source>
</evidence>
<protein>
    <submittedName>
        <fullName evidence="2">TAP-like family protein</fullName>
    </submittedName>
</protein>
<dbReference type="AlphaFoldDB" id="A0A505I3V9"/>
<evidence type="ECO:0000313" key="3">
    <source>
        <dbReference type="Proteomes" id="UP000197666"/>
    </source>
</evidence>
<sequence>MADAKAAVADRWSFRVKLVTQVIPVKTACFQDAVTDRRTRNKQSVDLTLLDDFESVELDLVEKTNGKTNKKKNLPHERRNIDKQMRR</sequence>
<proteinExistence type="predicted"/>
<comment type="caution">
    <text evidence="2">The sequence shown here is derived from an EMBL/GenBank/DDBJ whole genome shotgun (WGS) entry which is preliminary data.</text>
</comment>
<dbReference type="EMBL" id="NKJJ02000010">
    <property type="protein sequence ID" value="TPR06340.1"/>
    <property type="molecule type" value="Genomic_DNA"/>
</dbReference>
<organism evidence="2 3">
    <name type="scientific">Aspergillus niger</name>
    <dbReference type="NCBI Taxonomy" id="5061"/>
    <lineage>
        <taxon>Eukaryota</taxon>
        <taxon>Fungi</taxon>
        <taxon>Dikarya</taxon>
        <taxon>Ascomycota</taxon>
        <taxon>Pezizomycotina</taxon>
        <taxon>Eurotiomycetes</taxon>
        <taxon>Eurotiomycetidae</taxon>
        <taxon>Eurotiales</taxon>
        <taxon>Aspergillaceae</taxon>
        <taxon>Aspergillus</taxon>
        <taxon>Aspergillus subgen. Circumdati</taxon>
    </lineage>
</organism>
<accession>A0A505I3V9</accession>
<gene>
    <name evidence="2" type="ORF">CAN33_0020925</name>
</gene>
<feature type="region of interest" description="Disordered" evidence="1">
    <location>
        <begin position="62"/>
        <end position="87"/>
    </location>
</feature>
<evidence type="ECO:0000313" key="2">
    <source>
        <dbReference type="EMBL" id="TPR06340.1"/>
    </source>
</evidence>
<reference evidence="3" key="1">
    <citation type="submission" date="2018-10" db="EMBL/GenBank/DDBJ databases">
        <title>FDA dAtabase for Regulatory Grade micrObial Sequences (FDA-ARGOS): Supporting development and validation of Infectious Disease Dx tests.</title>
        <authorList>
            <person name="Kerrigan L."/>
            <person name="Tallon L."/>
            <person name="Sadzewicz L."/>
            <person name="Sengamalay N."/>
            <person name="Ott S."/>
            <person name="Godinez A."/>
            <person name="Nagaraj S."/>
            <person name="Vavikolanu K."/>
            <person name="Nadendla S."/>
            <person name="George J."/>
            <person name="Sichtig H."/>
        </authorList>
    </citation>
    <scope>NUCLEOTIDE SEQUENCE [LARGE SCALE GENOMIC DNA]</scope>
    <source>
        <strain evidence="3">FDAARGOS_311</strain>
    </source>
</reference>